<dbReference type="AlphaFoldDB" id="A0A4Q6XJT7"/>
<comment type="caution">
    <text evidence="1">The sequence shown here is derived from an EMBL/GenBank/DDBJ whole genome shotgun (WGS) entry which is preliminary data.</text>
</comment>
<dbReference type="RefSeq" id="WP_130160828.1">
    <property type="nucleotide sequence ID" value="NZ_SGIM01000001.1"/>
</dbReference>
<dbReference type="Proteomes" id="UP000292110">
    <property type="component" value="Unassembled WGS sequence"/>
</dbReference>
<proteinExistence type="predicted"/>
<evidence type="ECO:0000313" key="1">
    <source>
        <dbReference type="EMBL" id="RZF56880.1"/>
    </source>
</evidence>
<dbReference type="EMBL" id="SGIM01000001">
    <property type="protein sequence ID" value="RZF56880.1"/>
    <property type="molecule type" value="Genomic_DNA"/>
</dbReference>
<protein>
    <submittedName>
        <fullName evidence="1">Uncharacterized protein</fullName>
    </submittedName>
</protein>
<organism evidence="1 2">
    <name type="scientific">Acinetobacter halotolerans</name>
    <dbReference type="NCBI Taxonomy" id="1752076"/>
    <lineage>
        <taxon>Bacteria</taxon>
        <taxon>Pseudomonadati</taxon>
        <taxon>Pseudomonadota</taxon>
        <taxon>Gammaproteobacteria</taxon>
        <taxon>Moraxellales</taxon>
        <taxon>Moraxellaceae</taxon>
        <taxon>Acinetobacter</taxon>
    </lineage>
</organism>
<keyword evidence="2" id="KW-1185">Reference proteome</keyword>
<name>A0A4Q6XJT7_9GAMM</name>
<evidence type="ECO:0000313" key="2">
    <source>
        <dbReference type="Proteomes" id="UP000292110"/>
    </source>
</evidence>
<gene>
    <name evidence="1" type="ORF">EXE30_01080</name>
</gene>
<sequence>MNELGLSIKLVQEEASIELSYIPFENSAFIWPTDKSDLKLFVDQGGLVVPSELEKSIYSSGDYLIFTDVSGIADDGGWDYVKVIHMNNLVHWEVWFNNDLVELTFDLSTFQKELTEIMNQLKVLPPNIIVQPSQIIFPEER</sequence>
<accession>A0A4Q6XJT7</accession>
<reference evidence="1 2" key="1">
    <citation type="submission" date="2019-02" db="EMBL/GenBank/DDBJ databases">
        <title>The draft genome of Acinetobacter halotolerans strain JCM 31009.</title>
        <authorList>
            <person name="Qin J."/>
            <person name="Feng Y."/>
            <person name="Nemec A."/>
            <person name="Zong Z."/>
        </authorList>
    </citation>
    <scope>NUCLEOTIDE SEQUENCE [LARGE SCALE GENOMIC DNA]</scope>
    <source>
        <strain evidence="1 2">JCM 31009</strain>
    </source>
</reference>